<dbReference type="Pfam" id="PF00534">
    <property type="entry name" value="Glycos_transf_1"/>
    <property type="match status" value="1"/>
</dbReference>
<dbReference type="InterPro" id="IPR015393">
    <property type="entry name" value="DUF1972"/>
</dbReference>
<proteinExistence type="predicted"/>
<name>A0A7D3XXC3_9BACT</name>
<feature type="domain" description="Glycosyl transferase family 1" evidence="1">
    <location>
        <begin position="190"/>
        <end position="325"/>
    </location>
</feature>
<dbReference type="PANTHER" id="PTHR46401:SF8">
    <property type="entry name" value="BLL6006 PROTEIN"/>
    <property type="match status" value="1"/>
</dbReference>
<keyword evidence="4" id="KW-1185">Reference proteome</keyword>
<dbReference type="RefSeq" id="WP_173076133.1">
    <property type="nucleotide sequence ID" value="NZ_CP041345.1"/>
</dbReference>
<dbReference type="InterPro" id="IPR001296">
    <property type="entry name" value="Glyco_trans_1"/>
</dbReference>
<dbReference type="GO" id="GO:0016757">
    <property type="term" value="F:glycosyltransferase activity"/>
    <property type="evidence" value="ECO:0007669"/>
    <property type="project" value="InterPro"/>
</dbReference>
<feature type="domain" description="DUF1972" evidence="2">
    <location>
        <begin position="3"/>
        <end position="173"/>
    </location>
</feature>
<dbReference type="Gene3D" id="3.40.50.2000">
    <property type="entry name" value="Glycogen Phosphorylase B"/>
    <property type="match status" value="2"/>
</dbReference>
<evidence type="ECO:0000259" key="2">
    <source>
        <dbReference type="Pfam" id="PF09314"/>
    </source>
</evidence>
<accession>A0A7D3XXC3</accession>
<keyword evidence="3" id="KW-0808">Transferase</keyword>
<dbReference type="PANTHER" id="PTHR46401">
    <property type="entry name" value="GLYCOSYLTRANSFERASE WBBK-RELATED"/>
    <property type="match status" value="1"/>
</dbReference>
<protein>
    <submittedName>
        <fullName evidence="3">Glycosyltransferase family 1 protein</fullName>
    </submittedName>
</protein>
<dbReference type="AlphaFoldDB" id="A0A7D3XXC3"/>
<organism evidence="3 4">
    <name type="scientific">Tenuifilum thalassicum</name>
    <dbReference type="NCBI Taxonomy" id="2590900"/>
    <lineage>
        <taxon>Bacteria</taxon>
        <taxon>Pseudomonadati</taxon>
        <taxon>Bacteroidota</taxon>
        <taxon>Bacteroidia</taxon>
        <taxon>Bacteroidales</taxon>
        <taxon>Tenuifilaceae</taxon>
        <taxon>Tenuifilum</taxon>
    </lineage>
</organism>
<sequence length="374" mass="42990">MRIAILGTRGIPNRYGGFERFAEEISCILGSRGLEVFVTRPADNKGMEVFSLNVMVVDIPVSKLLPQNLQTIVYDFLSLKWCLKNNIDVIIECGYAFSPSLLLLPRSIRNKIITNPDGLEYNRSKWGLIARLYLKFSERLAFKYSEQIVCDNKALLDVYRKYRRIINYIPYGANPIEVIPDPDIIRSLTSFNLNEYYLVISRITPENSIELILNYFVGNKNRKLLVVGETNSTYANKIRKVYGDYENIVFLGGIYDQVVLNALRYHCKLYIHGHTAGGTNPSLLEAMACRCFILAHKNQFNQAVLGEDALYFSSAKSLAKRIDEFDCIEADTIENCKQRNFDKIELYYSWDGVADEYEKIFNQIVCLNKDKSKF</sequence>
<gene>
    <name evidence="3" type="ORF">FHG85_11770</name>
</gene>
<dbReference type="Proteomes" id="UP000500961">
    <property type="component" value="Chromosome"/>
</dbReference>
<dbReference type="EMBL" id="CP041345">
    <property type="protein sequence ID" value="QKG80911.1"/>
    <property type="molecule type" value="Genomic_DNA"/>
</dbReference>
<dbReference type="Pfam" id="PF09314">
    <property type="entry name" value="DUF1972"/>
    <property type="match status" value="1"/>
</dbReference>
<evidence type="ECO:0000259" key="1">
    <source>
        <dbReference type="Pfam" id="PF00534"/>
    </source>
</evidence>
<evidence type="ECO:0000313" key="4">
    <source>
        <dbReference type="Proteomes" id="UP000500961"/>
    </source>
</evidence>
<dbReference type="SUPFAM" id="SSF53756">
    <property type="entry name" value="UDP-Glycosyltransferase/glycogen phosphorylase"/>
    <property type="match status" value="1"/>
</dbReference>
<reference evidence="3 4" key="1">
    <citation type="submission" date="2019-07" db="EMBL/GenBank/DDBJ databases">
        <title>Thalassofilum flectens gen. nov., sp. nov., a novel moderate thermophilic anaerobe from a shallow sea hot spring in Kunashir Island (Russia), representing a new family in the order Bacteroidales, and proposal of Thalassofilacea fam. nov.</title>
        <authorList>
            <person name="Kochetkova T.V."/>
            <person name="Podosokorskaya O.A."/>
            <person name="Novikov A."/>
            <person name="Elcheninov A.G."/>
            <person name="Toshchakov S.V."/>
            <person name="Kublanov I.V."/>
        </authorList>
    </citation>
    <scope>NUCLEOTIDE SEQUENCE [LARGE SCALE GENOMIC DNA]</scope>
    <source>
        <strain evidence="3 4">38-H</strain>
    </source>
</reference>
<evidence type="ECO:0000313" key="3">
    <source>
        <dbReference type="EMBL" id="QKG80911.1"/>
    </source>
</evidence>
<dbReference type="KEGG" id="ttz:FHG85_11770"/>